<dbReference type="EMBL" id="QTSX02006391">
    <property type="protein sequence ID" value="KAJ9055746.1"/>
    <property type="molecule type" value="Genomic_DNA"/>
</dbReference>
<reference evidence="1" key="1">
    <citation type="submission" date="2022-04" db="EMBL/GenBank/DDBJ databases">
        <title>Genome of the entomopathogenic fungus Entomophthora muscae.</title>
        <authorList>
            <person name="Elya C."/>
            <person name="Lovett B.R."/>
            <person name="Lee E."/>
            <person name="Macias A.M."/>
            <person name="Hajek A.E."/>
            <person name="De Bivort B.L."/>
            <person name="Kasson M.T."/>
            <person name="De Fine Licht H.H."/>
            <person name="Stajich J.E."/>
        </authorList>
    </citation>
    <scope>NUCLEOTIDE SEQUENCE</scope>
    <source>
        <strain evidence="1">Berkeley</strain>
    </source>
</reference>
<evidence type="ECO:0000313" key="2">
    <source>
        <dbReference type="Proteomes" id="UP001165960"/>
    </source>
</evidence>
<evidence type="ECO:0000313" key="1">
    <source>
        <dbReference type="EMBL" id="KAJ9055746.1"/>
    </source>
</evidence>
<protein>
    <submittedName>
        <fullName evidence="1">Uncharacterized protein</fullName>
    </submittedName>
</protein>
<gene>
    <name evidence="1" type="ORF">DSO57_1000604</name>
</gene>
<name>A0ACC2S0I6_9FUNG</name>
<comment type="caution">
    <text evidence="1">The sequence shown here is derived from an EMBL/GenBank/DDBJ whole genome shotgun (WGS) entry which is preliminary data.</text>
</comment>
<proteinExistence type="predicted"/>
<keyword evidence="2" id="KW-1185">Reference proteome</keyword>
<sequence>MSMKSWAYTDPEGPERDYLKNNERAGQLEMLGNDLDELMNSENFGYNEDSLNELTNDEFVWDQCLPDQMFVFSSQHVPHILGTVVTTMAPAHANDQKSVPANVLFLCSRFAFYFSTPDLLEELLKGGLKAISDCVKAHHSDPKYLAFWLANCSQLLYYLKKDTGLVGATVEIQLSLSELIHEIYQLLVRDTQARLSPELESCILDCESIPGLSDETKFKDKRKSFFSFGNGEEENNQLGSGRSSLRKRLSLRRRPTSATSRKRFSTPDLITDIFSQILAMLQLYKVHPMLIHHVLNQLVYFVTSELFNRVLDTRKYCSRTRAMQIRMNVTVLEDWLRRNSTSPIVSSLTFHFKPLLHLLQLLQIFSAHRTLAEFLETLQTLDTLTPLQIQLIAETYRYENDEEPLPEEVLGHIQDTADQILERKRRSACAAKEGKSIVVVRDLDDEVTTRISNRVSFLDPDDASQSRSHSRSSSVSATSPGERPPLPVRSSLRISRDRSGSSISGSESDIPKSITESASKPFFLQNEDSIFKDSNHLLPFSVPTQSDMSNGWSGSVSSLACGGESSPDSLRSLPTQLNELYIPTIPENFVDLLDVNNSAK</sequence>
<dbReference type="Proteomes" id="UP001165960">
    <property type="component" value="Unassembled WGS sequence"/>
</dbReference>
<organism evidence="1 2">
    <name type="scientific">Entomophthora muscae</name>
    <dbReference type="NCBI Taxonomy" id="34485"/>
    <lineage>
        <taxon>Eukaryota</taxon>
        <taxon>Fungi</taxon>
        <taxon>Fungi incertae sedis</taxon>
        <taxon>Zoopagomycota</taxon>
        <taxon>Entomophthoromycotina</taxon>
        <taxon>Entomophthoromycetes</taxon>
        <taxon>Entomophthorales</taxon>
        <taxon>Entomophthoraceae</taxon>
        <taxon>Entomophthora</taxon>
    </lineage>
</organism>
<accession>A0ACC2S0I6</accession>